<evidence type="ECO:0000256" key="9">
    <source>
        <dbReference type="RuleBase" id="RU000688"/>
    </source>
</evidence>
<accession>A0A1I8PZR5</accession>
<name>A0A1I8PZR5_STOCA</name>
<evidence type="ECO:0000256" key="7">
    <source>
        <dbReference type="ARBA" id="ARBA00023170"/>
    </source>
</evidence>
<dbReference type="PRINTS" id="PR00237">
    <property type="entry name" value="GPCRRHODOPSN"/>
</dbReference>
<dbReference type="GO" id="GO:0005886">
    <property type="term" value="C:plasma membrane"/>
    <property type="evidence" value="ECO:0007669"/>
    <property type="project" value="TreeGrafter"/>
</dbReference>
<gene>
    <name evidence="13" type="primary">106083158</name>
</gene>
<feature type="region of interest" description="Disordered" evidence="10">
    <location>
        <begin position="628"/>
        <end position="647"/>
    </location>
</feature>
<dbReference type="InterPro" id="IPR000276">
    <property type="entry name" value="GPCR_Rhodpsn"/>
</dbReference>
<dbReference type="Proteomes" id="UP000095300">
    <property type="component" value="Unassembled WGS sequence"/>
</dbReference>
<dbReference type="OrthoDB" id="5957382at2759"/>
<dbReference type="InterPro" id="IPR017452">
    <property type="entry name" value="GPCR_Rhodpsn_7TM"/>
</dbReference>
<feature type="transmembrane region" description="Helical" evidence="11">
    <location>
        <begin position="303"/>
        <end position="327"/>
    </location>
</feature>
<evidence type="ECO:0000313" key="14">
    <source>
        <dbReference type="Proteomes" id="UP000095300"/>
    </source>
</evidence>
<dbReference type="Gene3D" id="1.20.1070.10">
    <property type="entry name" value="Rhodopsin 7-helix transmembrane proteins"/>
    <property type="match status" value="1"/>
</dbReference>
<organism evidence="13 14">
    <name type="scientific">Stomoxys calcitrans</name>
    <name type="common">Stable fly</name>
    <name type="synonym">Conops calcitrans</name>
    <dbReference type="NCBI Taxonomy" id="35570"/>
    <lineage>
        <taxon>Eukaryota</taxon>
        <taxon>Metazoa</taxon>
        <taxon>Ecdysozoa</taxon>
        <taxon>Arthropoda</taxon>
        <taxon>Hexapoda</taxon>
        <taxon>Insecta</taxon>
        <taxon>Pterygota</taxon>
        <taxon>Neoptera</taxon>
        <taxon>Endopterygota</taxon>
        <taxon>Diptera</taxon>
        <taxon>Brachycera</taxon>
        <taxon>Muscomorpha</taxon>
        <taxon>Muscoidea</taxon>
        <taxon>Muscidae</taxon>
        <taxon>Stomoxys</taxon>
    </lineage>
</organism>
<evidence type="ECO:0000256" key="8">
    <source>
        <dbReference type="ARBA" id="ARBA00023224"/>
    </source>
</evidence>
<comment type="subcellular location">
    <subcellularLocation>
        <location evidence="1">Membrane</location>
        <topology evidence="1">Multi-pass membrane protein</topology>
    </subcellularLocation>
</comment>
<proteinExistence type="inferred from homology"/>
<sequence length="672" mass="74537">MPSTQNLSKTVQNLMAFEGIFFRSLKKVLHNFISESSEGYQTPSQDSAPLDSGEPEDNSQHKHISSSDQIDESNESNESQYPGILDTDLIALTKGQKKVFIIIVLILCVISLIGNISTLVVNVRRKIRPFFRACLISLAFSDLLNTVFLSTAYLSQFMAEYVQIWSLGALMCNLVPFATTAAILASSMTLVGIAVDRYYAVMKAVVGFWQPTVICCFVCMLCIWLASLGIACPVFNIYDIMPVYILTQQTDTDVSGGDAMTTARTTTETQWEIDASQDGLSYTLVREQKLVNMCVSDQRDVTLYYVIVFVLIFIPCIGAFFWFNTIIARKLWKRRHSATINRRPPPKPQTQNGNNTKAIARIQVPTTPTTSPSMELQSTNKRSGAVGLQPLQPQCQNCSCKCTHSTSTTMPSSLMGIMGGTATLTAASNAPATAKGPVATNFAIFFPSSMPSRSSRESRHLRMFTIILLMMVVFVFLRLPAWIFLLMRMYGSYNRQIDWMLYFTFGIMNLTSSGLNPLLYTFLTETLQYLSRLKAKVTALICSCCCCCCCCCPGNGNKSTAADATMPNVIEEPRFALSCGDNFCGCKGFLRATWKCRQPNCVPKPLNDSQQRVELDSKSKESNQVAYNNDKDEGVDCSDVAEDDDEGAEQAFEFQHRIFAIYSSSLVSSSSQ</sequence>
<keyword evidence="8 9" id="KW-0807">Transducer</keyword>
<protein>
    <recommendedName>
        <fullName evidence="12">G-protein coupled receptors family 1 profile domain-containing protein</fullName>
    </recommendedName>
</protein>
<dbReference type="PANTHER" id="PTHR24238">
    <property type="entry name" value="G-PROTEIN COUPLED RECEPTOR"/>
    <property type="match status" value="1"/>
</dbReference>
<evidence type="ECO:0000259" key="12">
    <source>
        <dbReference type="PROSITE" id="PS50262"/>
    </source>
</evidence>
<feature type="compositionally biased region" description="Acidic residues" evidence="10">
    <location>
        <begin position="635"/>
        <end position="647"/>
    </location>
</feature>
<feature type="transmembrane region" description="Helical" evidence="11">
    <location>
        <begin position="207"/>
        <end position="238"/>
    </location>
</feature>
<evidence type="ECO:0000256" key="4">
    <source>
        <dbReference type="ARBA" id="ARBA00022989"/>
    </source>
</evidence>
<dbReference type="PROSITE" id="PS00237">
    <property type="entry name" value="G_PROTEIN_RECEP_F1_1"/>
    <property type="match status" value="1"/>
</dbReference>
<dbReference type="VEuPathDB" id="VectorBase:SCAU012537"/>
<evidence type="ECO:0000256" key="1">
    <source>
        <dbReference type="ARBA" id="ARBA00004141"/>
    </source>
</evidence>
<dbReference type="CDD" id="cd00637">
    <property type="entry name" value="7tm_classA_rhodopsin-like"/>
    <property type="match status" value="1"/>
</dbReference>
<feature type="domain" description="G-protein coupled receptors family 1 profile" evidence="12">
    <location>
        <begin position="114"/>
        <end position="520"/>
    </location>
</feature>
<dbReference type="Pfam" id="PF00001">
    <property type="entry name" value="7tm_1"/>
    <property type="match status" value="2"/>
</dbReference>
<dbReference type="EnsemblMetazoa" id="SCAU012537-RA">
    <property type="protein sequence ID" value="SCAU012537-PA"/>
    <property type="gene ID" value="SCAU012537"/>
</dbReference>
<feature type="transmembrane region" description="Helical" evidence="11">
    <location>
        <begin position="174"/>
        <end position="195"/>
    </location>
</feature>
<dbReference type="PROSITE" id="PS50262">
    <property type="entry name" value="G_PROTEIN_RECEP_F1_2"/>
    <property type="match status" value="1"/>
</dbReference>
<dbReference type="SUPFAM" id="SSF81321">
    <property type="entry name" value="Family A G protein-coupled receptor-like"/>
    <property type="match status" value="1"/>
</dbReference>
<dbReference type="GO" id="GO:0008188">
    <property type="term" value="F:neuropeptide receptor activity"/>
    <property type="evidence" value="ECO:0007669"/>
    <property type="project" value="TreeGrafter"/>
</dbReference>
<dbReference type="KEGG" id="scac:106083158"/>
<feature type="transmembrane region" description="Helical" evidence="11">
    <location>
        <begin position="499"/>
        <end position="523"/>
    </location>
</feature>
<evidence type="ECO:0000256" key="6">
    <source>
        <dbReference type="ARBA" id="ARBA00023136"/>
    </source>
</evidence>
<evidence type="ECO:0000256" key="2">
    <source>
        <dbReference type="ARBA" id="ARBA00010663"/>
    </source>
</evidence>
<dbReference type="PANTHER" id="PTHR24238:SF58">
    <property type="entry name" value="FI22604P1"/>
    <property type="match status" value="1"/>
</dbReference>
<comment type="similarity">
    <text evidence="2 9">Belongs to the G-protein coupled receptor 1 family.</text>
</comment>
<evidence type="ECO:0000256" key="10">
    <source>
        <dbReference type="SAM" id="MobiDB-lite"/>
    </source>
</evidence>
<keyword evidence="4 11" id="KW-1133">Transmembrane helix</keyword>
<feature type="compositionally biased region" description="Polar residues" evidence="10">
    <location>
        <begin position="37"/>
        <end position="47"/>
    </location>
</feature>
<evidence type="ECO:0000313" key="13">
    <source>
        <dbReference type="EnsemblMetazoa" id="SCAU012537-PA"/>
    </source>
</evidence>
<keyword evidence="6 11" id="KW-0472">Membrane</keyword>
<reference evidence="13" key="1">
    <citation type="submission" date="2020-05" db="UniProtKB">
        <authorList>
            <consortium name="EnsemblMetazoa"/>
        </authorList>
    </citation>
    <scope>IDENTIFICATION</scope>
    <source>
        <strain evidence="13">USDA</strain>
    </source>
</reference>
<dbReference type="AlphaFoldDB" id="A0A1I8PZR5"/>
<feature type="region of interest" description="Disordered" evidence="10">
    <location>
        <begin position="37"/>
        <end position="79"/>
    </location>
</feature>
<feature type="region of interest" description="Disordered" evidence="10">
    <location>
        <begin position="338"/>
        <end position="357"/>
    </location>
</feature>
<dbReference type="STRING" id="35570.A0A1I8PZR5"/>
<feature type="transmembrane region" description="Helical" evidence="11">
    <location>
        <begin position="133"/>
        <end position="154"/>
    </location>
</feature>
<keyword evidence="5 9" id="KW-0297">G-protein coupled receptor</keyword>
<evidence type="ECO:0000256" key="3">
    <source>
        <dbReference type="ARBA" id="ARBA00022692"/>
    </source>
</evidence>
<keyword evidence="3 9" id="KW-0812">Transmembrane</keyword>
<keyword evidence="14" id="KW-1185">Reference proteome</keyword>
<evidence type="ECO:0000256" key="11">
    <source>
        <dbReference type="SAM" id="Phobius"/>
    </source>
</evidence>
<feature type="transmembrane region" description="Helical" evidence="11">
    <location>
        <begin position="99"/>
        <end position="121"/>
    </location>
</feature>
<keyword evidence="7 9" id="KW-0675">Receptor</keyword>
<feature type="transmembrane region" description="Helical" evidence="11">
    <location>
        <begin position="463"/>
        <end position="487"/>
    </location>
</feature>
<evidence type="ECO:0000256" key="5">
    <source>
        <dbReference type="ARBA" id="ARBA00023040"/>
    </source>
</evidence>